<dbReference type="AlphaFoldDB" id="A0AAD6XKQ2"/>
<feature type="domain" description="BTB" evidence="1">
    <location>
        <begin position="30"/>
        <end position="99"/>
    </location>
</feature>
<evidence type="ECO:0000259" key="1">
    <source>
        <dbReference type="PROSITE" id="PS50097"/>
    </source>
</evidence>
<protein>
    <recommendedName>
        <fullName evidence="1">BTB domain-containing protein</fullName>
    </recommendedName>
</protein>
<dbReference type="InterPro" id="IPR000210">
    <property type="entry name" value="BTB/POZ_dom"/>
</dbReference>
<dbReference type="Proteomes" id="UP001222325">
    <property type="component" value="Unassembled WGS sequence"/>
</dbReference>
<comment type="caution">
    <text evidence="2">The sequence shown here is derived from an EMBL/GenBank/DDBJ whole genome shotgun (WGS) entry which is preliminary data.</text>
</comment>
<dbReference type="InterPro" id="IPR011333">
    <property type="entry name" value="SKP1/BTB/POZ_sf"/>
</dbReference>
<keyword evidence="3" id="KW-1185">Reference proteome</keyword>
<accession>A0AAD6XKQ2</accession>
<name>A0AAD6XKQ2_9AGAR</name>
<evidence type="ECO:0000313" key="3">
    <source>
        <dbReference type="Proteomes" id="UP001222325"/>
    </source>
</evidence>
<sequence length="332" mass="36653">MSEGKLKPTSSTPLVPCADILPAPLEDRNADTILRTSDGIDIRVYRAVLSLTSNVFSQMFQRAQAAGEAEIPVIPVQESAPILVRLFSLFYPGMVPVVLTGLEPIREIFDVAFLKYEMLSLARSSKRDLRARIHASPVAVYALACRYAWKDVAAEAAKASLSLSLHEFDSAPPAGLQYTTADSYHALLQYFHECRTAAKRATDSLEWLAWSPKLPWFNCSEAPNVCPNSAETWDLADYLEAQMTQWFIAYLKSAGEALWDRPGARLDTAELLDGPIKAMSGCPMCSRTGFKELIKFARETLPEKVAEEVDAVCGAPAWIVQIHPGLTCFYAD</sequence>
<evidence type="ECO:0000313" key="2">
    <source>
        <dbReference type="EMBL" id="KAJ7076992.1"/>
    </source>
</evidence>
<proteinExistence type="predicted"/>
<organism evidence="2 3">
    <name type="scientific">Mycena belliarum</name>
    <dbReference type="NCBI Taxonomy" id="1033014"/>
    <lineage>
        <taxon>Eukaryota</taxon>
        <taxon>Fungi</taxon>
        <taxon>Dikarya</taxon>
        <taxon>Basidiomycota</taxon>
        <taxon>Agaricomycotina</taxon>
        <taxon>Agaricomycetes</taxon>
        <taxon>Agaricomycetidae</taxon>
        <taxon>Agaricales</taxon>
        <taxon>Marasmiineae</taxon>
        <taxon>Mycenaceae</taxon>
        <taxon>Mycena</taxon>
    </lineage>
</organism>
<dbReference type="PROSITE" id="PS50097">
    <property type="entry name" value="BTB"/>
    <property type="match status" value="1"/>
</dbReference>
<dbReference type="Pfam" id="PF00651">
    <property type="entry name" value="BTB"/>
    <property type="match status" value="1"/>
</dbReference>
<gene>
    <name evidence="2" type="ORF">B0H15DRAFT_1004177</name>
</gene>
<reference evidence="2" key="1">
    <citation type="submission" date="2023-03" db="EMBL/GenBank/DDBJ databases">
        <title>Massive genome expansion in bonnet fungi (Mycena s.s.) driven by repeated elements and novel gene families across ecological guilds.</title>
        <authorList>
            <consortium name="Lawrence Berkeley National Laboratory"/>
            <person name="Harder C.B."/>
            <person name="Miyauchi S."/>
            <person name="Viragh M."/>
            <person name="Kuo A."/>
            <person name="Thoen E."/>
            <person name="Andreopoulos B."/>
            <person name="Lu D."/>
            <person name="Skrede I."/>
            <person name="Drula E."/>
            <person name="Henrissat B."/>
            <person name="Morin E."/>
            <person name="Kohler A."/>
            <person name="Barry K."/>
            <person name="LaButti K."/>
            <person name="Morin E."/>
            <person name="Salamov A."/>
            <person name="Lipzen A."/>
            <person name="Mereny Z."/>
            <person name="Hegedus B."/>
            <person name="Baldrian P."/>
            <person name="Stursova M."/>
            <person name="Weitz H."/>
            <person name="Taylor A."/>
            <person name="Grigoriev I.V."/>
            <person name="Nagy L.G."/>
            <person name="Martin F."/>
            <person name="Kauserud H."/>
        </authorList>
    </citation>
    <scope>NUCLEOTIDE SEQUENCE</scope>
    <source>
        <strain evidence="2">CBHHK173m</strain>
    </source>
</reference>
<dbReference type="Gene3D" id="3.30.710.10">
    <property type="entry name" value="Potassium Channel Kv1.1, Chain A"/>
    <property type="match status" value="1"/>
</dbReference>
<dbReference type="EMBL" id="JARJCN010000076">
    <property type="protein sequence ID" value="KAJ7076992.1"/>
    <property type="molecule type" value="Genomic_DNA"/>
</dbReference>